<dbReference type="InterPro" id="IPR006311">
    <property type="entry name" value="TAT_signal"/>
</dbReference>
<evidence type="ECO:0000256" key="2">
    <source>
        <dbReference type="ARBA" id="ARBA00022448"/>
    </source>
</evidence>
<dbReference type="EMBL" id="NOWI01000008">
    <property type="protein sequence ID" value="RFT43104.1"/>
    <property type="molecule type" value="Genomic_DNA"/>
</dbReference>
<evidence type="ECO:0000256" key="4">
    <source>
        <dbReference type="SAM" id="SignalP"/>
    </source>
</evidence>
<feature type="signal peptide" evidence="4">
    <location>
        <begin position="1"/>
        <end position="18"/>
    </location>
</feature>
<evidence type="ECO:0000256" key="1">
    <source>
        <dbReference type="ARBA" id="ARBA00008520"/>
    </source>
</evidence>
<dbReference type="PROSITE" id="PS51257">
    <property type="entry name" value="PROKAR_LIPOPROTEIN"/>
    <property type="match status" value="1"/>
</dbReference>
<dbReference type="Pfam" id="PF01547">
    <property type="entry name" value="SBP_bac_1"/>
    <property type="match status" value="1"/>
</dbReference>
<dbReference type="GO" id="GO:0055052">
    <property type="term" value="C:ATP-binding cassette (ABC) transporter complex, substrate-binding subunit-containing"/>
    <property type="evidence" value="ECO:0007669"/>
    <property type="project" value="TreeGrafter"/>
</dbReference>
<comment type="similarity">
    <text evidence="1">Belongs to the bacterial solute-binding protein 1 family.</text>
</comment>
<accession>A0A3E2DD45</accession>
<keyword evidence="3 4" id="KW-0732">Signal</keyword>
<evidence type="ECO:0000313" key="5">
    <source>
        <dbReference type="EMBL" id="RFT43104.1"/>
    </source>
</evidence>
<dbReference type="PANTHER" id="PTHR30061:SF50">
    <property type="entry name" value="MALTOSE_MALTODEXTRIN-BINDING PERIPLASMIC PROTEIN"/>
    <property type="match status" value="1"/>
</dbReference>
<sequence>MIFSRRHFLSASAGLATAAVLTGCGSNTGSVSTGSKSSAASGGSGKIVQWYHEYGEKGVQQAVNRYAKDYKDATVTVKWNPGTDYMKLLSTTLLSGSGIPDVFESEYGATLDMIQKGQVVDLTDTIGDAKSKFSKPVLDRMTLDGKIYAIPQVVDMQLLYYRKSALEKAKLSAPTTFEQLVETAKAVKTKEMGGFFAGNDGGVGVLGNLLIWASGFDQLNDDHTDVAFMEQAFFDAVAAYRDFYKSGALLTAASKDWFDASPFTNGETAMQWGGLWSLGDISKKWKDDFGVIPFPAIGKSGKQAVPFGAYGSCVAAKGASNDVEAAKKYAKWLWVDQTDKQVDFANSYGTHIPSQPDLTDKCSQINNGAGKAAAEMVDKHGKAASLFWTSKISDAYSAALTNVVKKGADPKSAFAGVQSTAKAELKRVNK</sequence>
<dbReference type="GO" id="GO:1901982">
    <property type="term" value="F:maltose binding"/>
    <property type="evidence" value="ECO:0007669"/>
    <property type="project" value="TreeGrafter"/>
</dbReference>
<dbReference type="GO" id="GO:0015768">
    <property type="term" value="P:maltose transport"/>
    <property type="evidence" value="ECO:0007669"/>
    <property type="project" value="TreeGrafter"/>
</dbReference>
<dbReference type="RefSeq" id="WP_065672598.1">
    <property type="nucleotide sequence ID" value="NZ_CP068550.1"/>
</dbReference>
<feature type="chain" id="PRO_5039685545" evidence="4">
    <location>
        <begin position="19"/>
        <end position="430"/>
    </location>
</feature>
<dbReference type="Gene3D" id="3.40.190.10">
    <property type="entry name" value="Periplasmic binding protein-like II"/>
    <property type="match status" value="1"/>
</dbReference>
<dbReference type="GO" id="GO:0042956">
    <property type="term" value="P:maltodextrin transmembrane transport"/>
    <property type="evidence" value="ECO:0007669"/>
    <property type="project" value="TreeGrafter"/>
</dbReference>
<evidence type="ECO:0000313" key="6">
    <source>
        <dbReference type="Proteomes" id="UP000259211"/>
    </source>
</evidence>
<dbReference type="PANTHER" id="PTHR30061">
    <property type="entry name" value="MALTOSE-BINDING PERIPLASMIC PROTEIN"/>
    <property type="match status" value="1"/>
</dbReference>
<dbReference type="SUPFAM" id="SSF53850">
    <property type="entry name" value="Periplasmic binding protein-like II"/>
    <property type="match status" value="1"/>
</dbReference>
<dbReference type="InterPro" id="IPR006059">
    <property type="entry name" value="SBP"/>
</dbReference>
<name>A0A3E2DD45_9ACTN</name>
<proteinExistence type="inferred from homology"/>
<dbReference type="AlphaFoldDB" id="A0A3E2DD45"/>
<keyword evidence="2" id="KW-0813">Transport</keyword>
<dbReference type="Proteomes" id="UP000259211">
    <property type="component" value="Unassembled WGS sequence"/>
</dbReference>
<evidence type="ECO:0000256" key="3">
    <source>
        <dbReference type="ARBA" id="ARBA00022729"/>
    </source>
</evidence>
<comment type="caution">
    <text evidence="5">The sequence shown here is derived from an EMBL/GenBank/DDBJ whole genome shotgun (WGS) entry which is preliminary data.</text>
</comment>
<protein>
    <submittedName>
        <fullName evidence="5">ABC transporter substrate-binding protein</fullName>
    </submittedName>
</protein>
<reference evidence="5 6" key="1">
    <citation type="submission" date="2017-07" db="EMBL/GenBank/DDBJ databases">
        <authorList>
            <person name="Sun Z.S."/>
            <person name="Albrecht U."/>
            <person name="Echele G."/>
            <person name="Lee C.C."/>
        </authorList>
    </citation>
    <scope>NUCLEOTIDE SEQUENCE [LARGE SCALE GENOMIC DNA]</scope>
    <source>
        <strain evidence="5 6">P16-029</strain>
    </source>
</reference>
<gene>
    <name evidence="5" type="ORF">CHT91_09145</name>
</gene>
<dbReference type="PROSITE" id="PS51318">
    <property type="entry name" value="TAT"/>
    <property type="match status" value="1"/>
</dbReference>
<organism evidence="5 6">
    <name type="scientific">Cutibacterium avidum</name>
    <dbReference type="NCBI Taxonomy" id="33010"/>
    <lineage>
        <taxon>Bacteria</taxon>
        <taxon>Bacillati</taxon>
        <taxon>Actinomycetota</taxon>
        <taxon>Actinomycetes</taxon>
        <taxon>Propionibacteriales</taxon>
        <taxon>Propionibacteriaceae</taxon>
        <taxon>Cutibacterium</taxon>
    </lineage>
</organism>